<dbReference type="Proteomes" id="UP000426444">
    <property type="component" value="Chromosome"/>
</dbReference>
<keyword evidence="3" id="KW-1185">Reference proteome</keyword>
<evidence type="ECO:0000313" key="2">
    <source>
        <dbReference type="EMBL" id="QGU00491.1"/>
    </source>
</evidence>
<reference evidence="3" key="1">
    <citation type="journal article" date="2019" name="Microbiology">
        <title>Complete Genome Sequence of an Uncultured Bacterium of the Candidate Phylum Bipolaricaulota.</title>
        <authorList>
            <person name="Kadnikov V.V."/>
            <person name="Mardanov A.V."/>
            <person name="Beletsky A.V."/>
            <person name="Frank Y.A."/>
            <person name="Karnachuk O.V."/>
            <person name="Ravin N.V."/>
        </authorList>
    </citation>
    <scope>NUCLEOTIDE SEQUENCE [LARGE SCALE GENOMIC DNA]</scope>
</reference>
<name>A0A6I6DMP0_9FIRM</name>
<gene>
    <name evidence="2" type="ORF">SYNTR_1897</name>
</gene>
<proteinExistence type="predicted"/>
<dbReference type="KEGG" id="salq:SYNTR_1897"/>
<evidence type="ECO:0000313" key="3">
    <source>
        <dbReference type="Proteomes" id="UP000426444"/>
    </source>
</evidence>
<accession>A0A6I6DMP0</accession>
<feature type="transmembrane region" description="Helical" evidence="1">
    <location>
        <begin position="76"/>
        <end position="95"/>
    </location>
</feature>
<evidence type="ECO:0000256" key="1">
    <source>
        <dbReference type="SAM" id="Phobius"/>
    </source>
</evidence>
<keyword evidence="1" id="KW-0472">Membrane</keyword>
<sequence>MSRPVEKNYFQSSFFYKLSKRALDLILKRLYKTGDKTIQIFKNSIILNNLLAIIGIAIFAFLTIDAIVNDYTKLKTAVYLLIAFSALTLPLLKIIPDLFKGSKIISFFTWWVKTD</sequence>
<dbReference type="AlphaFoldDB" id="A0A6I6DMP0"/>
<protein>
    <submittedName>
        <fullName evidence="2">Uncharacterized protein</fullName>
    </submittedName>
</protein>
<keyword evidence="1" id="KW-0812">Transmembrane</keyword>
<keyword evidence="1" id="KW-1133">Transmembrane helix</keyword>
<dbReference type="EMBL" id="CP046457">
    <property type="protein sequence ID" value="QGU00491.1"/>
    <property type="molecule type" value="Genomic_DNA"/>
</dbReference>
<feature type="transmembrane region" description="Helical" evidence="1">
    <location>
        <begin position="45"/>
        <end position="64"/>
    </location>
</feature>
<organism evidence="2 3">
    <name type="scientific">Candidatus Syntrophocurvum alkaliphilum</name>
    <dbReference type="NCBI Taxonomy" id="2293317"/>
    <lineage>
        <taxon>Bacteria</taxon>
        <taxon>Bacillati</taxon>
        <taxon>Bacillota</taxon>
        <taxon>Clostridia</taxon>
        <taxon>Eubacteriales</taxon>
        <taxon>Syntrophomonadaceae</taxon>
        <taxon>Candidatus Syntrophocurvum</taxon>
    </lineage>
</organism>